<evidence type="ECO:0000256" key="5">
    <source>
        <dbReference type="ARBA" id="ARBA00022989"/>
    </source>
</evidence>
<evidence type="ECO:0000256" key="1">
    <source>
        <dbReference type="ARBA" id="ARBA00004651"/>
    </source>
</evidence>
<protein>
    <recommendedName>
        <fullName evidence="12">Fluoride-specific ion channel FluC</fullName>
    </recommendedName>
</protein>
<dbReference type="Proteomes" id="UP000288587">
    <property type="component" value="Unassembled WGS sequence"/>
</dbReference>
<evidence type="ECO:0000313" key="14">
    <source>
        <dbReference type="Proteomes" id="UP000288587"/>
    </source>
</evidence>
<comment type="catalytic activity">
    <reaction evidence="11">
        <text>fluoride(in) = fluoride(out)</text>
        <dbReference type="Rhea" id="RHEA:76159"/>
        <dbReference type="ChEBI" id="CHEBI:17051"/>
    </reaction>
    <physiologicalReaction direction="left-to-right" evidence="11">
        <dbReference type="Rhea" id="RHEA:76160"/>
    </physiologicalReaction>
</comment>
<dbReference type="PANTHER" id="PTHR28259">
    <property type="entry name" value="FLUORIDE EXPORT PROTEIN 1-RELATED"/>
    <property type="match status" value="1"/>
</dbReference>
<dbReference type="GO" id="GO:0062054">
    <property type="term" value="F:fluoride channel activity"/>
    <property type="evidence" value="ECO:0007669"/>
    <property type="project" value="UniProtKB-UniRule"/>
</dbReference>
<evidence type="ECO:0000256" key="12">
    <source>
        <dbReference type="HAMAP-Rule" id="MF_00454"/>
    </source>
</evidence>
<dbReference type="AlphaFoldDB" id="A0A3S3TBV1"/>
<comment type="similarity">
    <text evidence="10 12">Belongs to the fluoride channel Fluc/FEX (TC 1.A.43) family.</text>
</comment>
<dbReference type="PANTHER" id="PTHR28259:SF1">
    <property type="entry name" value="FLUORIDE EXPORT PROTEIN 1-RELATED"/>
    <property type="match status" value="1"/>
</dbReference>
<evidence type="ECO:0000256" key="3">
    <source>
        <dbReference type="ARBA" id="ARBA00022519"/>
    </source>
</evidence>
<evidence type="ECO:0000256" key="4">
    <source>
        <dbReference type="ARBA" id="ARBA00022692"/>
    </source>
</evidence>
<keyword evidence="3" id="KW-0997">Cell inner membrane</keyword>
<keyword evidence="2 12" id="KW-1003">Cell membrane</keyword>
<dbReference type="HAMAP" id="MF_00454">
    <property type="entry name" value="FluC"/>
    <property type="match status" value="1"/>
</dbReference>
<keyword evidence="6 12" id="KW-0915">Sodium</keyword>
<dbReference type="EMBL" id="SACM01000001">
    <property type="protein sequence ID" value="RVT87599.1"/>
    <property type="molecule type" value="Genomic_DNA"/>
</dbReference>
<dbReference type="RefSeq" id="WP_127679927.1">
    <property type="nucleotide sequence ID" value="NZ_SACM01000001.1"/>
</dbReference>
<dbReference type="GO" id="GO:0046872">
    <property type="term" value="F:metal ion binding"/>
    <property type="evidence" value="ECO:0007669"/>
    <property type="project" value="UniProtKB-KW"/>
</dbReference>
<keyword evidence="7 12" id="KW-0406">Ion transport</keyword>
<reference evidence="13 14" key="1">
    <citation type="submission" date="2019-01" db="EMBL/GenBank/DDBJ databases">
        <authorList>
            <person name="Chen W.-M."/>
        </authorList>
    </citation>
    <scope>NUCLEOTIDE SEQUENCE [LARGE SCALE GENOMIC DNA]</scope>
    <source>
        <strain evidence="13 14">CCP-18</strain>
    </source>
</reference>
<accession>A0A3S3TBV1</accession>
<comment type="activity regulation">
    <text evidence="12">Na(+) is not transported, but it plays an essential structural role and its presence is essential for fluoride channel function.</text>
</comment>
<feature type="binding site" evidence="12">
    <location>
        <position position="74"/>
    </location>
    <ligand>
        <name>Na(+)</name>
        <dbReference type="ChEBI" id="CHEBI:29101"/>
        <note>structural</note>
    </ligand>
</feature>
<keyword evidence="8 12" id="KW-0472">Membrane</keyword>
<keyword evidence="14" id="KW-1185">Reference proteome</keyword>
<dbReference type="NCBIfam" id="TIGR00494">
    <property type="entry name" value="crcB"/>
    <property type="match status" value="1"/>
</dbReference>
<evidence type="ECO:0000256" key="2">
    <source>
        <dbReference type="ARBA" id="ARBA00022475"/>
    </source>
</evidence>
<dbReference type="InterPro" id="IPR003691">
    <property type="entry name" value="FluC"/>
</dbReference>
<keyword evidence="9 12" id="KW-0407">Ion channel</keyword>
<proteinExistence type="inferred from homology"/>
<dbReference type="Pfam" id="PF02537">
    <property type="entry name" value="CRCB"/>
    <property type="match status" value="1"/>
</dbReference>
<dbReference type="OrthoDB" id="9806299at2"/>
<evidence type="ECO:0000256" key="11">
    <source>
        <dbReference type="ARBA" id="ARBA00035585"/>
    </source>
</evidence>
<feature type="binding site" evidence="12">
    <location>
        <position position="71"/>
    </location>
    <ligand>
        <name>Na(+)</name>
        <dbReference type="ChEBI" id="CHEBI:29101"/>
        <note>structural</note>
    </ligand>
</feature>
<name>A0A3S3TBV1_9BURK</name>
<keyword evidence="12" id="KW-0479">Metal-binding</keyword>
<evidence type="ECO:0000256" key="10">
    <source>
        <dbReference type="ARBA" id="ARBA00035120"/>
    </source>
</evidence>
<keyword evidence="4 12" id="KW-0812">Transmembrane</keyword>
<sequence>MNALAVAVGAAAGALVRWQVGLLWNARWSGFPLGTLAVNLIGGFLIGLALVGLARPDQSLWRLLLVTGFLGGLTTFSAFSAESLQLLQRGAWGLALAHSLVHVLGALGAAGLGVWVARSL</sequence>
<evidence type="ECO:0000256" key="8">
    <source>
        <dbReference type="ARBA" id="ARBA00023136"/>
    </source>
</evidence>
<feature type="transmembrane region" description="Helical" evidence="12">
    <location>
        <begin position="60"/>
        <end position="79"/>
    </location>
</feature>
<gene>
    <name evidence="12 13" type="primary">crcB</name>
    <name evidence="12" type="synonym">fluC</name>
    <name evidence="13" type="ORF">EOD73_00800</name>
</gene>
<evidence type="ECO:0000256" key="7">
    <source>
        <dbReference type="ARBA" id="ARBA00023065"/>
    </source>
</evidence>
<comment type="function">
    <text evidence="12">Fluoride-specific ion channel. Important for reducing fluoride concentration in the cell, thus reducing its toxicity.</text>
</comment>
<dbReference type="GO" id="GO:0005886">
    <property type="term" value="C:plasma membrane"/>
    <property type="evidence" value="ECO:0007669"/>
    <property type="project" value="UniProtKB-SubCell"/>
</dbReference>
<comment type="caution">
    <text evidence="13">The sequence shown here is derived from an EMBL/GenBank/DDBJ whole genome shotgun (WGS) entry which is preliminary data.</text>
</comment>
<feature type="transmembrane region" description="Helical" evidence="12">
    <location>
        <begin position="33"/>
        <end position="53"/>
    </location>
</feature>
<comment type="subcellular location">
    <subcellularLocation>
        <location evidence="1 12">Cell membrane</location>
        <topology evidence="1 12">Multi-pass membrane protein</topology>
    </subcellularLocation>
</comment>
<evidence type="ECO:0000256" key="6">
    <source>
        <dbReference type="ARBA" id="ARBA00023053"/>
    </source>
</evidence>
<keyword evidence="5 12" id="KW-1133">Transmembrane helix</keyword>
<evidence type="ECO:0000256" key="9">
    <source>
        <dbReference type="ARBA" id="ARBA00023303"/>
    </source>
</evidence>
<evidence type="ECO:0000313" key="13">
    <source>
        <dbReference type="EMBL" id="RVT87599.1"/>
    </source>
</evidence>
<dbReference type="GO" id="GO:0140114">
    <property type="term" value="P:cellular detoxification of fluoride"/>
    <property type="evidence" value="ECO:0007669"/>
    <property type="project" value="UniProtKB-UniRule"/>
</dbReference>
<keyword evidence="12" id="KW-0813">Transport</keyword>
<organism evidence="13 14">
    <name type="scientific">Inhella crocodyli</name>
    <dbReference type="NCBI Taxonomy" id="2499851"/>
    <lineage>
        <taxon>Bacteria</taxon>
        <taxon>Pseudomonadati</taxon>
        <taxon>Pseudomonadota</taxon>
        <taxon>Betaproteobacteria</taxon>
        <taxon>Burkholderiales</taxon>
        <taxon>Sphaerotilaceae</taxon>
        <taxon>Inhella</taxon>
    </lineage>
</organism>
<feature type="transmembrane region" description="Helical" evidence="12">
    <location>
        <begin position="91"/>
        <end position="117"/>
    </location>
</feature>